<organism evidence="1 2">
    <name type="scientific">Melipona bicolor</name>
    <dbReference type="NCBI Taxonomy" id="60889"/>
    <lineage>
        <taxon>Eukaryota</taxon>
        <taxon>Metazoa</taxon>
        <taxon>Ecdysozoa</taxon>
        <taxon>Arthropoda</taxon>
        <taxon>Hexapoda</taxon>
        <taxon>Insecta</taxon>
        <taxon>Pterygota</taxon>
        <taxon>Neoptera</taxon>
        <taxon>Endopterygota</taxon>
        <taxon>Hymenoptera</taxon>
        <taxon>Apocrita</taxon>
        <taxon>Aculeata</taxon>
        <taxon>Apoidea</taxon>
        <taxon>Anthophila</taxon>
        <taxon>Apidae</taxon>
        <taxon>Melipona</taxon>
    </lineage>
</organism>
<keyword evidence="2" id="KW-1185">Reference proteome</keyword>
<accession>A0AA40FNN3</accession>
<evidence type="ECO:0000313" key="1">
    <source>
        <dbReference type="EMBL" id="KAK1122518.1"/>
    </source>
</evidence>
<dbReference type="AlphaFoldDB" id="A0AA40FNN3"/>
<gene>
    <name evidence="1" type="ORF">K0M31_008970</name>
</gene>
<name>A0AA40FNN3_9HYME</name>
<proteinExistence type="predicted"/>
<dbReference type="Proteomes" id="UP001177670">
    <property type="component" value="Unassembled WGS sequence"/>
</dbReference>
<sequence length="156" mass="17106">SSEHLQRIPRVPALFSRLLSLSRISRNLPAVLENSFNSPLGGADTVFRFACRRRFHALSGLIAALFSLRSRFRPLSERLPSDAQHGVVELAVGSANVGDATRYPIGIHAQSRKRSMWAHEGAGEAAQSGLRDDRSLELDNFRGSCDSLSTSRYSIG</sequence>
<feature type="non-terminal residue" evidence="1">
    <location>
        <position position="1"/>
    </location>
</feature>
<protein>
    <submittedName>
        <fullName evidence="1">Uncharacterized protein</fullName>
    </submittedName>
</protein>
<reference evidence="1" key="1">
    <citation type="submission" date="2021-10" db="EMBL/GenBank/DDBJ databases">
        <title>Melipona bicolor Genome sequencing and assembly.</title>
        <authorList>
            <person name="Araujo N.S."/>
            <person name="Arias M.C."/>
        </authorList>
    </citation>
    <scope>NUCLEOTIDE SEQUENCE</scope>
    <source>
        <strain evidence="1">USP_2M_L1-L4_2017</strain>
        <tissue evidence="1">Whole body</tissue>
    </source>
</reference>
<comment type="caution">
    <text evidence="1">The sequence shown here is derived from an EMBL/GenBank/DDBJ whole genome shotgun (WGS) entry which is preliminary data.</text>
</comment>
<evidence type="ECO:0000313" key="2">
    <source>
        <dbReference type="Proteomes" id="UP001177670"/>
    </source>
</evidence>
<dbReference type="EMBL" id="JAHYIQ010000022">
    <property type="protein sequence ID" value="KAK1122518.1"/>
    <property type="molecule type" value="Genomic_DNA"/>
</dbReference>